<dbReference type="EMBL" id="JALLBG020000155">
    <property type="protein sequence ID" value="KAL3761217.1"/>
    <property type="molecule type" value="Genomic_DNA"/>
</dbReference>
<feature type="compositionally biased region" description="Low complexity" evidence="1">
    <location>
        <begin position="433"/>
        <end position="445"/>
    </location>
</feature>
<feature type="compositionally biased region" description="Polar residues" evidence="1">
    <location>
        <begin position="418"/>
        <end position="432"/>
    </location>
</feature>
<organism evidence="2 3">
    <name type="scientific">Discostella pseudostelligera</name>
    <dbReference type="NCBI Taxonomy" id="259834"/>
    <lineage>
        <taxon>Eukaryota</taxon>
        <taxon>Sar</taxon>
        <taxon>Stramenopiles</taxon>
        <taxon>Ochrophyta</taxon>
        <taxon>Bacillariophyta</taxon>
        <taxon>Coscinodiscophyceae</taxon>
        <taxon>Thalassiosirophycidae</taxon>
        <taxon>Stephanodiscales</taxon>
        <taxon>Stephanodiscaceae</taxon>
        <taxon>Discostella</taxon>
    </lineage>
</organism>
<keyword evidence="3" id="KW-1185">Reference proteome</keyword>
<evidence type="ECO:0000313" key="3">
    <source>
        <dbReference type="Proteomes" id="UP001530293"/>
    </source>
</evidence>
<dbReference type="AlphaFoldDB" id="A0ABD3MC89"/>
<feature type="region of interest" description="Disordered" evidence="1">
    <location>
        <begin position="393"/>
        <end position="445"/>
    </location>
</feature>
<dbReference type="Proteomes" id="UP001530293">
    <property type="component" value="Unassembled WGS sequence"/>
</dbReference>
<sequence length="480" mass="53923">MESYLRQIADETANLFVANKSPTTSGAPSSYTNDDIMFAAAIDDDDIHDNAEEFQSEASDSIASFAEWFFSDDDHHDEDGGASPSPTNIGNCCSPIGERDNGTAIRTTKRRPTKQLENPQYTEFIQCAKSSIDIVSYILDPLGDMLRGTKFCINTWDYERRYHPMAHRDEMKKTPSPEINHFSKDLSLESNNECNTTFTTSTSTKSSSLDTSTASTYPMVVDMTTGHAIEYIMDISDELDHGRLGIAPMITYSNNLNNDDDGGDLVRKLFASGEDEFVVSFDTNVYRENCTGQQYSKTLSQMLIETNYLFSLTDAAPQSHYNLREDRIALSLETRTNDEVRTAPSPDPHAIYCRPPRQRLRQEERNFRKTPYSSLDPHAIYCCQPRVRIRHEKTHDNIKESTDNTAANDDNRVLRGQPTATSVASTNAPTLPTTTTTTTTTSTSSTTTIYTMTGRWSGDKLKRAKLKRRAKMEKARLITP</sequence>
<evidence type="ECO:0000256" key="1">
    <source>
        <dbReference type="SAM" id="MobiDB-lite"/>
    </source>
</evidence>
<proteinExistence type="predicted"/>
<feature type="region of interest" description="Disordered" evidence="1">
    <location>
        <begin position="74"/>
        <end position="117"/>
    </location>
</feature>
<gene>
    <name evidence="2" type="ORF">ACHAWU_007034</name>
</gene>
<reference evidence="2 3" key="1">
    <citation type="submission" date="2024-10" db="EMBL/GenBank/DDBJ databases">
        <title>Updated reference genomes for cyclostephanoid diatoms.</title>
        <authorList>
            <person name="Roberts W.R."/>
            <person name="Alverson A.J."/>
        </authorList>
    </citation>
    <scope>NUCLEOTIDE SEQUENCE [LARGE SCALE GENOMIC DNA]</scope>
    <source>
        <strain evidence="2 3">AJA232-27</strain>
    </source>
</reference>
<accession>A0ABD3MC89</accession>
<evidence type="ECO:0000313" key="2">
    <source>
        <dbReference type="EMBL" id="KAL3761217.1"/>
    </source>
</evidence>
<name>A0ABD3MC89_9STRA</name>
<comment type="caution">
    <text evidence="2">The sequence shown here is derived from an EMBL/GenBank/DDBJ whole genome shotgun (WGS) entry which is preliminary data.</text>
</comment>
<protein>
    <submittedName>
        <fullName evidence="2">Uncharacterized protein</fullName>
    </submittedName>
</protein>
<feature type="compositionally biased region" description="Basic and acidic residues" evidence="1">
    <location>
        <begin position="393"/>
        <end position="402"/>
    </location>
</feature>